<evidence type="ECO:0000313" key="4">
    <source>
        <dbReference type="Proteomes" id="UP000326757"/>
    </source>
</evidence>
<comment type="caution">
    <text evidence="3">The sequence shown here is derived from an EMBL/GenBank/DDBJ whole genome shotgun (WGS) entry which is preliminary data.</text>
</comment>
<feature type="compositionally biased region" description="Acidic residues" evidence="1">
    <location>
        <begin position="494"/>
        <end position="504"/>
    </location>
</feature>
<feature type="compositionally biased region" description="Polar residues" evidence="1">
    <location>
        <begin position="552"/>
        <end position="568"/>
    </location>
</feature>
<name>A0A5N6KAI8_MONLA</name>
<feature type="domain" description="C2H2-type" evidence="2">
    <location>
        <begin position="337"/>
        <end position="359"/>
    </location>
</feature>
<evidence type="ECO:0000256" key="1">
    <source>
        <dbReference type="SAM" id="MobiDB-lite"/>
    </source>
</evidence>
<evidence type="ECO:0000313" key="3">
    <source>
        <dbReference type="EMBL" id="KAB8300154.1"/>
    </source>
</evidence>
<dbReference type="PANTHER" id="PTHR35391:SF7">
    <property type="entry name" value="C2H2-TYPE DOMAIN-CONTAINING PROTEIN"/>
    <property type="match status" value="1"/>
</dbReference>
<protein>
    <recommendedName>
        <fullName evidence="2">C2H2-type domain-containing protein</fullName>
    </recommendedName>
</protein>
<reference evidence="3 4" key="1">
    <citation type="submission" date="2019-06" db="EMBL/GenBank/DDBJ databases">
        <title>Genome Sequence of the Brown Rot Fungal Pathogen Monilinia laxa.</title>
        <authorList>
            <person name="De Miccolis Angelini R.M."/>
            <person name="Landi L."/>
            <person name="Abate D."/>
            <person name="Pollastro S."/>
            <person name="Romanazzi G."/>
            <person name="Faretra F."/>
        </authorList>
    </citation>
    <scope>NUCLEOTIDE SEQUENCE [LARGE SCALE GENOMIC DNA]</scope>
    <source>
        <strain evidence="3 4">Mlax316</strain>
    </source>
</reference>
<accession>A0A5N6KAI8</accession>
<feature type="compositionally biased region" description="Basic and acidic residues" evidence="1">
    <location>
        <begin position="512"/>
        <end position="530"/>
    </location>
</feature>
<gene>
    <name evidence="3" type="ORF">EYC80_000381</name>
</gene>
<organism evidence="3 4">
    <name type="scientific">Monilinia laxa</name>
    <name type="common">Brown rot fungus</name>
    <name type="synonym">Sclerotinia laxa</name>
    <dbReference type="NCBI Taxonomy" id="61186"/>
    <lineage>
        <taxon>Eukaryota</taxon>
        <taxon>Fungi</taxon>
        <taxon>Dikarya</taxon>
        <taxon>Ascomycota</taxon>
        <taxon>Pezizomycotina</taxon>
        <taxon>Leotiomycetes</taxon>
        <taxon>Helotiales</taxon>
        <taxon>Sclerotiniaceae</taxon>
        <taxon>Monilinia</taxon>
    </lineage>
</organism>
<feature type="region of interest" description="Disordered" evidence="1">
    <location>
        <begin position="494"/>
        <end position="530"/>
    </location>
</feature>
<dbReference type="PANTHER" id="PTHR35391">
    <property type="entry name" value="C2H2-TYPE DOMAIN-CONTAINING PROTEIN-RELATED"/>
    <property type="match status" value="1"/>
</dbReference>
<feature type="region of interest" description="Disordered" evidence="1">
    <location>
        <begin position="858"/>
        <end position="971"/>
    </location>
</feature>
<dbReference type="OrthoDB" id="6133115at2759"/>
<proteinExistence type="predicted"/>
<feature type="compositionally biased region" description="Polar residues" evidence="1">
    <location>
        <begin position="940"/>
        <end position="952"/>
    </location>
</feature>
<feature type="region of interest" description="Disordered" evidence="1">
    <location>
        <begin position="552"/>
        <end position="578"/>
    </location>
</feature>
<dbReference type="InterPro" id="IPR058348">
    <property type="entry name" value="DUF8035"/>
</dbReference>
<feature type="compositionally biased region" description="Basic and acidic residues" evidence="1">
    <location>
        <begin position="1014"/>
        <end position="1024"/>
    </location>
</feature>
<dbReference type="Proteomes" id="UP000326757">
    <property type="component" value="Unassembled WGS sequence"/>
</dbReference>
<keyword evidence="4" id="KW-1185">Reference proteome</keyword>
<sequence length="1024" mass="116902">METSAIHGQTVPAESSGYESGGSINLIDAPVLNSSEGIYDRSVDCKKRFEHSIQRLKELNHSEAQSHGYDHDSSLFAIQDIFAHFKAWGNSIAAFQEVVVQTSLEFRLKEASEIKRRVLKILGNLQVSLHEATLIITGEEPNEWWPIDEFGDSEDKELDVDSEQTSELQELFKAMKDANANLMKLSMVIRSSPNRDDYLKAATRYKFDPSYDIGHVREKHGSAEGITDWLIARLGKAITRRRQFLKYREDHHGKLTRDWDEAAAFEKEDKTIALTKATSFIENPTAVRTDGPELHGSFGSQTSYEATIVGVSAGRLNVPSHPKMAFEDVPFEFGSPFRCPYCFTERVVKNRSAWKKHVFSDLRPYVCTFKECDMRMFRSRNEWFAHELQNHRREWVCEQCHNAPFPSSSSYKDHLRSMHHVEVDESQLKALVLQSEEPIDKVSATACRLCDEWKTNIEDTKYDFKRGFLNKGQPSQPYGTPLFALPMDEDIMEDDSLSDEEDHEELSISNTNREHISNEHPRQTTIAHGEDDIKYVQNKTQLESMANAILKNTSAQPNQDLDQETQVDGYNEETRSKPDDFDEHIRFVAKEKLRDRLEHLESFDHKYRPPSAPGNWADSPGRYIFARTAYNKSATSNADFVLVSADPSSTAHPQIVNSPKGDLPKSPVGTSSSIIQEKMTHDFKGAERKSLLYVQGEELERPAAKTNVAEDEQMEEAQTSLAFEVSKGRKDAADFAEAMEEVKDALDASQDLILLLPESNANVFENAWRNWKAEQKMRAEDPSPTREEEAPLGDPQVSKIPPDARWTKIDRRLVSPEALEIGKERFEVEDDFVTVLRILTKKEVQAYANETKKIRLARRGETNHETTSGNYEDRDRGQDRDRYKDHQEDARKKKNAYRADASSLSSIPRIPRATTWRSVGGPTGRTTFEDIPQGRPYGWSSYQQYEPSTMNQDRGVRPPSPPTRYKHDEEEFEPSENLIQAFKHAITVDSPDAKFNRQNFARPSGLQQVLDIDDTTKKDSDRKK</sequence>
<dbReference type="InterPro" id="IPR058925">
    <property type="entry name" value="zf-C2H2_AcuF"/>
</dbReference>
<dbReference type="AlphaFoldDB" id="A0A5N6KAI8"/>
<feature type="compositionally biased region" description="Polar residues" evidence="1">
    <location>
        <begin position="996"/>
        <end position="1007"/>
    </location>
</feature>
<feature type="region of interest" description="Disordered" evidence="1">
    <location>
        <begin position="995"/>
        <end position="1024"/>
    </location>
</feature>
<feature type="domain" description="C2H2-type" evidence="2">
    <location>
        <begin position="365"/>
        <end position="391"/>
    </location>
</feature>
<evidence type="ECO:0000259" key="2">
    <source>
        <dbReference type="SMART" id="SM00355"/>
    </source>
</evidence>
<dbReference type="Pfam" id="PF26118">
    <property type="entry name" value="DUF8035"/>
    <property type="match status" value="1"/>
</dbReference>
<feature type="compositionally biased region" description="Basic and acidic residues" evidence="1">
    <location>
        <begin position="871"/>
        <end position="891"/>
    </location>
</feature>
<feature type="region of interest" description="Disordered" evidence="1">
    <location>
        <begin position="775"/>
        <end position="803"/>
    </location>
</feature>
<dbReference type="InterPro" id="IPR013087">
    <property type="entry name" value="Znf_C2H2_type"/>
</dbReference>
<feature type="region of interest" description="Disordered" evidence="1">
    <location>
        <begin position="649"/>
        <end position="670"/>
    </location>
</feature>
<dbReference type="EMBL" id="VIGI01000005">
    <property type="protein sequence ID" value="KAB8300154.1"/>
    <property type="molecule type" value="Genomic_DNA"/>
</dbReference>
<feature type="compositionally biased region" description="Basic and acidic residues" evidence="1">
    <location>
        <begin position="775"/>
        <end position="789"/>
    </location>
</feature>
<dbReference type="Pfam" id="PF26082">
    <property type="entry name" value="zf-C2H2_AcuF"/>
    <property type="match status" value="1"/>
</dbReference>
<feature type="domain" description="C2H2-type" evidence="2">
    <location>
        <begin position="395"/>
        <end position="419"/>
    </location>
</feature>
<dbReference type="SMART" id="SM00355">
    <property type="entry name" value="ZnF_C2H2"/>
    <property type="match status" value="3"/>
</dbReference>